<feature type="region of interest" description="Disordered" evidence="1">
    <location>
        <begin position="1"/>
        <end position="89"/>
    </location>
</feature>
<sequence length="89" mass="9381">MGRAGTGGGNEQWQRAVNTGGNTTRVGNTARPKRGNTGCNTARLQRRLQRAAAKSGGNRRRGPAARSSGKSQRLADSNRECENSTLQAG</sequence>
<reference evidence="2" key="1">
    <citation type="journal article" name="Sci. Data">
        <title>Chromosome-scale genome assembly of the sea louse Caligus rogercresseyi by SMRT sequencing and Hi-C analysis.</title>
        <authorList>
            <person name="Gallardo-Escarate C."/>
            <person name="Valenzuela-Munoz V."/>
            <person name="Nunez-Acuna G."/>
            <person name="Valenzuela-Miranda D."/>
            <person name="Goncalves A.T."/>
            <person name="Escobar-Sepulveda H."/>
            <person name="Liachko I."/>
            <person name="Nelson B."/>
            <person name="Roberts S."/>
            <person name="Warren W."/>
        </authorList>
    </citation>
    <scope>NUCLEOTIDE SEQUENCE</scope>
    <source>
        <tissue evidence="2">Whole tissue</tissue>
    </source>
</reference>
<protein>
    <submittedName>
        <fullName evidence="2">Uncharacterized protein</fullName>
    </submittedName>
</protein>
<evidence type="ECO:0000313" key="2">
    <source>
        <dbReference type="EMBL" id="QQP58122.1"/>
    </source>
</evidence>
<dbReference type="EMBL" id="CP045891">
    <property type="protein sequence ID" value="QQP58122.1"/>
    <property type="molecule type" value="Genomic_DNA"/>
</dbReference>
<feature type="compositionally biased region" description="Low complexity" evidence="1">
    <location>
        <begin position="16"/>
        <end position="30"/>
    </location>
</feature>
<proteinExistence type="predicted"/>
<dbReference type="Proteomes" id="UP000595437">
    <property type="component" value="Chromosome 2"/>
</dbReference>
<gene>
    <name evidence="2" type="ORF">FKW44_003337</name>
</gene>
<evidence type="ECO:0000256" key="1">
    <source>
        <dbReference type="SAM" id="MobiDB-lite"/>
    </source>
</evidence>
<keyword evidence="3" id="KW-1185">Reference proteome</keyword>
<evidence type="ECO:0000313" key="3">
    <source>
        <dbReference type="Proteomes" id="UP000595437"/>
    </source>
</evidence>
<organism evidence="2 3">
    <name type="scientific">Caligus rogercresseyi</name>
    <name type="common">Sea louse</name>
    <dbReference type="NCBI Taxonomy" id="217165"/>
    <lineage>
        <taxon>Eukaryota</taxon>
        <taxon>Metazoa</taxon>
        <taxon>Ecdysozoa</taxon>
        <taxon>Arthropoda</taxon>
        <taxon>Crustacea</taxon>
        <taxon>Multicrustacea</taxon>
        <taxon>Hexanauplia</taxon>
        <taxon>Copepoda</taxon>
        <taxon>Siphonostomatoida</taxon>
        <taxon>Caligidae</taxon>
        <taxon>Caligus</taxon>
    </lineage>
</organism>
<name>A0A7T8KLH6_CALRO</name>
<accession>A0A7T8KLH6</accession>
<feature type="compositionally biased region" description="Gly residues" evidence="1">
    <location>
        <begin position="1"/>
        <end position="10"/>
    </location>
</feature>
<dbReference type="AlphaFoldDB" id="A0A7T8KLH6"/>